<sequence>MSGHRHRSVPVGATLAVAVLASVLVAVPATSGAFTASMRNPNNTVGSAAFFTCESAAADDDARALFSYTLAQPSGATDAPDTASGAEPGTYRSTGEAQSPMVSSDATPRACPRDPGGAWILNGTDQYLSTPRSMMGPSVSTEIWFATTVAGGTLVSFSTGATAPEDQYARHTSIGADGHLVFGVDDGEAVTITSPQAVDDGDWHHVVSTLSPTSGLALWLDGVLVASNTDPRTSEAFVGTWTIGYDVLGGVWPNVGAAHFSGSLRFATIYSTLLTPTQIRSHYVAGR</sequence>
<dbReference type="SUPFAM" id="SSF49899">
    <property type="entry name" value="Concanavalin A-like lectins/glucanases"/>
    <property type="match status" value="1"/>
</dbReference>
<dbReference type="Pfam" id="PF13385">
    <property type="entry name" value="Laminin_G_3"/>
    <property type="match status" value="1"/>
</dbReference>
<accession>A0AAD1AEK0</accession>
<dbReference type="CDD" id="cd00110">
    <property type="entry name" value="LamG"/>
    <property type="match status" value="1"/>
</dbReference>
<dbReference type="EMBL" id="CP028130">
    <property type="protein sequence ID" value="AZZ56897.1"/>
    <property type="molecule type" value="Genomic_DNA"/>
</dbReference>
<feature type="compositionally biased region" description="Polar residues" evidence="1">
    <location>
        <begin position="91"/>
        <end position="106"/>
    </location>
</feature>
<name>A0AAD1AEK0_9MICO</name>
<evidence type="ECO:0000313" key="2">
    <source>
        <dbReference type="EMBL" id="AZZ56897.1"/>
    </source>
</evidence>
<dbReference type="InterPro" id="IPR001791">
    <property type="entry name" value="Laminin_G"/>
</dbReference>
<feature type="region of interest" description="Disordered" evidence="1">
    <location>
        <begin position="74"/>
        <end position="116"/>
    </location>
</feature>
<dbReference type="Gene3D" id="2.60.120.200">
    <property type="match status" value="1"/>
</dbReference>
<organism evidence="2 3">
    <name type="scientific">Rathayibacter iranicus</name>
    <dbReference type="NCBI Taxonomy" id="59737"/>
    <lineage>
        <taxon>Bacteria</taxon>
        <taxon>Bacillati</taxon>
        <taxon>Actinomycetota</taxon>
        <taxon>Actinomycetes</taxon>
        <taxon>Micrococcales</taxon>
        <taxon>Microbacteriaceae</taxon>
        <taxon>Rathayibacter</taxon>
    </lineage>
</organism>
<gene>
    <name evidence="2" type="ORF">C7V51_14195</name>
</gene>
<dbReference type="AlphaFoldDB" id="A0AAD1AEK0"/>
<dbReference type="InterPro" id="IPR013320">
    <property type="entry name" value="ConA-like_dom_sf"/>
</dbReference>
<evidence type="ECO:0000313" key="3">
    <source>
        <dbReference type="Proteomes" id="UP000283946"/>
    </source>
</evidence>
<dbReference type="RefSeq" id="WP_104266107.1">
    <property type="nucleotide sequence ID" value="NZ_CP028130.1"/>
</dbReference>
<proteinExistence type="predicted"/>
<reference evidence="2 3" key="1">
    <citation type="submission" date="2018-03" db="EMBL/GenBank/DDBJ databases">
        <title>Bacteriophage NCPPB3778 and a type I-E CRISPR drive the evolution of the US Biological Select Agent, Rathayibacter toxicus.</title>
        <authorList>
            <person name="Davis E.W.II."/>
            <person name="Tabima J.F."/>
            <person name="Weisberg A.J."/>
            <person name="Dantas Lopes L."/>
            <person name="Wiseman M.S."/>
            <person name="Wiseman M.S."/>
            <person name="Pupko T."/>
            <person name="Belcher M.S."/>
            <person name="Sechler A.J."/>
            <person name="Tancos M.A."/>
            <person name="Schroeder B.K."/>
            <person name="Murray T.D."/>
            <person name="Luster D.G."/>
            <person name="Schneider W.L."/>
            <person name="Rogers E."/>
            <person name="Andreote F.D."/>
            <person name="Grunwald N.J."/>
            <person name="Putnam M.L."/>
            <person name="Chang J.H."/>
        </authorList>
    </citation>
    <scope>NUCLEOTIDE SEQUENCE [LARGE SCALE GENOMIC DNA]</scope>
    <source>
        <strain evidence="2 3">NCCPB 2253</strain>
    </source>
</reference>
<dbReference type="Proteomes" id="UP000283946">
    <property type="component" value="Chromosome"/>
</dbReference>
<evidence type="ECO:0000256" key="1">
    <source>
        <dbReference type="SAM" id="MobiDB-lite"/>
    </source>
</evidence>
<dbReference type="KEGG" id="ria:C7V51_14195"/>
<protein>
    <submittedName>
        <fullName evidence="2">Signal peptidase I</fullName>
    </submittedName>
</protein>